<dbReference type="PANTHER" id="PTHR45614">
    <property type="entry name" value="MYB PROTEIN-RELATED"/>
    <property type="match status" value="1"/>
</dbReference>
<evidence type="ECO:0000313" key="5">
    <source>
        <dbReference type="Proteomes" id="UP001279734"/>
    </source>
</evidence>
<dbReference type="Pfam" id="PF00249">
    <property type="entry name" value="Myb_DNA-binding"/>
    <property type="match status" value="1"/>
</dbReference>
<keyword evidence="5" id="KW-1185">Reference proteome</keyword>
<dbReference type="Gene3D" id="1.10.10.60">
    <property type="entry name" value="Homeodomain-like"/>
    <property type="match status" value="1"/>
</dbReference>
<accession>A0AAD3SDF7</accession>
<dbReference type="InterPro" id="IPR050560">
    <property type="entry name" value="MYB_TF"/>
</dbReference>
<dbReference type="InterPro" id="IPR001005">
    <property type="entry name" value="SANT/Myb"/>
</dbReference>
<dbReference type="GO" id="GO:0005634">
    <property type="term" value="C:nucleus"/>
    <property type="evidence" value="ECO:0007669"/>
    <property type="project" value="UniProtKB-SubCell"/>
</dbReference>
<dbReference type="InterPro" id="IPR017930">
    <property type="entry name" value="Myb_dom"/>
</dbReference>
<dbReference type="EMBL" id="BSYO01000008">
    <property type="protein sequence ID" value="GMH08680.1"/>
    <property type="molecule type" value="Genomic_DNA"/>
</dbReference>
<evidence type="ECO:0000259" key="3">
    <source>
        <dbReference type="PROSITE" id="PS51294"/>
    </source>
</evidence>
<dbReference type="GO" id="GO:0000978">
    <property type="term" value="F:RNA polymerase II cis-regulatory region sequence-specific DNA binding"/>
    <property type="evidence" value="ECO:0007669"/>
    <property type="project" value="TreeGrafter"/>
</dbReference>
<dbReference type="GO" id="GO:0000981">
    <property type="term" value="F:DNA-binding transcription factor activity, RNA polymerase II-specific"/>
    <property type="evidence" value="ECO:0007669"/>
    <property type="project" value="TreeGrafter"/>
</dbReference>
<proteinExistence type="predicted"/>
<evidence type="ECO:0000313" key="4">
    <source>
        <dbReference type="EMBL" id="GMH08680.1"/>
    </source>
</evidence>
<dbReference type="InterPro" id="IPR009057">
    <property type="entry name" value="Homeodomain-like_sf"/>
</dbReference>
<sequence>MLFLSVFCLRNPISFFDRDLHDFVLNLPLPPSDKIPSIFLSLPQTQFPQSLLRISNEDQLDPRINRRAFTEEEEERLLAAHIGYGNRWAMIARLFPGSDFGTTSSTHDEHATGCTDLSLSISTIKWWDDASIQAPQHQSSASPEGIVMGLEQYGHSCSSSEVLSVTNNGQNEDENGKPTLQFCDFLGIGDS</sequence>
<reference evidence="4" key="1">
    <citation type="submission" date="2023-05" db="EMBL/GenBank/DDBJ databases">
        <title>Nepenthes gracilis genome sequencing.</title>
        <authorList>
            <person name="Fukushima K."/>
        </authorList>
    </citation>
    <scope>NUCLEOTIDE SEQUENCE</scope>
    <source>
        <strain evidence="4">SING2019-196</strain>
    </source>
</reference>
<protein>
    <recommendedName>
        <fullName evidence="3">HTH myb-type domain-containing protein</fullName>
    </recommendedName>
</protein>
<dbReference type="Proteomes" id="UP001279734">
    <property type="component" value="Unassembled WGS sequence"/>
</dbReference>
<dbReference type="PANTHER" id="PTHR45614:SF259">
    <property type="entry name" value="MYB DOMAIN PROTEIN 89-RELATED"/>
    <property type="match status" value="1"/>
</dbReference>
<dbReference type="AlphaFoldDB" id="A0AAD3SDF7"/>
<evidence type="ECO:0000256" key="2">
    <source>
        <dbReference type="ARBA" id="ARBA00023242"/>
    </source>
</evidence>
<dbReference type="SUPFAM" id="SSF46689">
    <property type="entry name" value="Homeodomain-like"/>
    <property type="match status" value="1"/>
</dbReference>
<gene>
    <name evidence="4" type="ORF">Nepgr_010520</name>
</gene>
<evidence type="ECO:0000256" key="1">
    <source>
        <dbReference type="ARBA" id="ARBA00004123"/>
    </source>
</evidence>
<name>A0AAD3SDF7_NEPGR</name>
<organism evidence="4 5">
    <name type="scientific">Nepenthes gracilis</name>
    <name type="common">Slender pitcher plant</name>
    <dbReference type="NCBI Taxonomy" id="150966"/>
    <lineage>
        <taxon>Eukaryota</taxon>
        <taxon>Viridiplantae</taxon>
        <taxon>Streptophyta</taxon>
        <taxon>Embryophyta</taxon>
        <taxon>Tracheophyta</taxon>
        <taxon>Spermatophyta</taxon>
        <taxon>Magnoliopsida</taxon>
        <taxon>eudicotyledons</taxon>
        <taxon>Gunneridae</taxon>
        <taxon>Pentapetalae</taxon>
        <taxon>Caryophyllales</taxon>
        <taxon>Nepenthaceae</taxon>
        <taxon>Nepenthes</taxon>
    </lineage>
</organism>
<comment type="caution">
    <text evidence="4">The sequence shown here is derived from an EMBL/GenBank/DDBJ whole genome shotgun (WGS) entry which is preliminary data.</text>
</comment>
<keyword evidence="2" id="KW-0539">Nucleus</keyword>
<comment type="subcellular location">
    <subcellularLocation>
        <location evidence="1">Nucleus</location>
    </subcellularLocation>
</comment>
<dbReference type="PROSITE" id="PS51294">
    <property type="entry name" value="HTH_MYB"/>
    <property type="match status" value="1"/>
</dbReference>
<feature type="domain" description="HTH myb-type" evidence="3">
    <location>
        <begin position="61"/>
        <end position="97"/>
    </location>
</feature>